<accession>A0A518E0E8</accession>
<proteinExistence type="predicted"/>
<protein>
    <submittedName>
        <fullName evidence="3">FeoA domain protein</fullName>
    </submittedName>
</protein>
<evidence type="ECO:0000259" key="2">
    <source>
        <dbReference type="SMART" id="SM00899"/>
    </source>
</evidence>
<dbReference type="AlphaFoldDB" id="A0A518E0E8"/>
<dbReference type="InterPro" id="IPR008988">
    <property type="entry name" value="Transcriptional_repressor_C"/>
</dbReference>
<keyword evidence="4" id="KW-1185">Reference proteome</keyword>
<dbReference type="InterPro" id="IPR052713">
    <property type="entry name" value="FeoA"/>
</dbReference>
<dbReference type="Proteomes" id="UP000317648">
    <property type="component" value="Chromosome"/>
</dbReference>
<gene>
    <name evidence="3" type="ORF">Pla8534_54110</name>
</gene>
<dbReference type="GO" id="GO:0046914">
    <property type="term" value="F:transition metal ion binding"/>
    <property type="evidence" value="ECO:0007669"/>
    <property type="project" value="InterPro"/>
</dbReference>
<dbReference type="EMBL" id="CP036433">
    <property type="protein sequence ID" value="QDU97562.1"/>
    <property type="molecule type" value="Genomic_DNA"/>
</dbReference>
<dbReference type="InterPro" id="IPR007167">
    <property type="entry name" value="Fe-transptr_FeoA-like"/>
</dbReference>
<dbReference type="SMART" id="SM00899">
    <property type="entry name" value="FeoA"/>
    <property type="match status" value="1"/>
</dbReference>
<dbReference type="PANTHER" id="PTHR42954">
    <property type="entry name" value="FE(2+) TRANSPORT PROTEIN A"/>
    <property type="match status" value="1"/>
</dbReference>
<evidence type="ECO:0000256" key="1">
    <source>
        <dbReference type="ARBA" id="ARBA00023004"/>
    </source>
</evidence>
<dbReference type="PANTHER" id="PTHR42954:SF2">
    <property type="entry name" value="FE(2+) TRANSPORT PROTEIN A"/>
    <property type="match status" value="1"/>
</dbReference>
<organism evidence="3 4">
    <name type="scientific">Lignipirellula cremea</name>
    <dbReference type="NCBI Taxonomy" id="2528010"/>
    <lineage>
        <taxon>Bacteria</taxon>
        <taxon>Pseudomonadati</taxon>
        <taxon>Planctomycetota</taxon>
        <taxon>Planctomycetia</taxon>
        <taxon>Pirellulales</taxon>
        <taxon>Pirellulaceae</taxon>
        <taxon>Lignipirellula</taxon>
    </lineage>
</organism>
<dbReference type="Gene3D" id="2.30.30.90">
    <property type="match status" value="1"/>
</dbReference>
<dbReference type="Pfam" id="PF04023">
    <property type="entry name" value="FeoA"/>
    <property type="match status" value="1"/>
</dbReference>
<dbReference type="SUPFAM" id="SSF50037">
    <property type="entry name" value="C-terminal domain of transcriptional repressors"/>
    <property type="match status" value="1"/>
</dbReference>
<dbReference type="RefSeq" id="WP_231756409.1">
    <property type="nucleotide sequence ID" value="NZ_CP036433.1"/>
</dbReference>
<dbReference type="KEGG" id="lcre:Pla8534_54110"/>
<keyword evidence="1" id="KW-0408">Iron</keyword>
<evidence type="ECO:0000313" key="3">
    <source>
        <dbReference type="EMBL" id="QDU97562.1"/>
    </source>
</evidence>
<sequence>MKSKTLADLTVGQTAQVTGVDGADAIGVRLLEMGLAPGVEVTYINSALMGDPLEFELRGYRLSLRRTEAARVSIELLAADV</sequence>
<dbReference type="InterPro" id="IPR038157">
    <property type="entry name" value="FeoA_core_dom"/>
</dbReference>
<feature type="domain" description="Ferrous iron transporter FeoA-like" evidence="2">
    <location>
        <begin position="4"/>
        <end position="76"/>
    </location>
</feature>
<reference evidence="3 4" key="1">
    <citation type="submission" date="2019-02" db="EMBL/GenBank/DDBJ databases">
        <title>Deep-cultivation of Planctomycetes and their phenomic and genomic characterization uncovers novel biology.</title>
        <authorList>
            <person name="Wiegand S."/>
            <person name="Jogler M."/>
            <person name="Boedeker C."/>
            <person name="Pinto D."/>
            <person name="Vollmers J."/>
            <person name="Rivas-Marin E."/>
            <person name="Kohn T."/>
            <person name="Peeters S.H."/>
            <person name="Heuer A."/>
            <person name="Rast P."/>
            <person name="Oberbeckmann S."/>
            <person name="Bunk B."/>
            <person name="Jeske O."/>
            <person name="Meyerdierks A."/>
            <person name="Storesund J.E."/>
            <person name="Kallscheuer N."/>
            <person name="Luecker S."/>
            <person name="Lage O.M."/>
            <person name="Pohl T."/>
            <person name="Merkel B.J."/>
            <person name="Hornburger P."/>
            <person name="Mueller R.-W."/>
            <person name="Bruemmer F."/>
            <person name="Labrenz M."/>
            <person name="Spormann A.M."/>
            <person name="Op den Camp H."/>
            <person name="Overmann J."/>
            <person name="Amann R."/>
            <person name="Jetten M.S.M."/>
            <person name="Mascher T."/>
            <person name="Medema M.H."/>
            <person name="Devos D.P."/>
            <person name="Kaster A.-K."/>
            <person name="Ovreas L."/>
            <person name="Rohde M."/>
            <person name="Galperin M.Y."/>
            <person name="Jogler C."/>
        </authorList>
    </citation>
    <scope>NUCLEOTIDE SEQUENCE [LARGE SCALE GENOMIC DNA]</scope>
    <source>
        <strain evidence="3 4">Pla85_3_4</strain>
    </source>
</reference>
<evidence type="ECO:0000313" key="4">
    <source>
        <dbReference type="Proteomes" id="UP000317648"/>
    </source>
</evidence>
<name>A0A518E0E8_9BACT</name>